<dbReference type="PANTHER" id="PTHR43685">
    <property type="entry name" value="GLYCOSYLTRANSFERASE"/>
    <property type="match status" value="1"/>
</dbReference>
<feature type="domain" description="Glycosyltransferase 2-like" evidence="2">
    <location>
        <begin position="154"/>
        <end position="224"/>
    </location>
</feature>
<name>A0A7Y9KIK9_9MICO</name>
<accession>A0A7Y9KIK9</accession>
<protein>
    <submittedName>
        <fullName evidence="3">Glycosyltransferase involved in cell wall biosynthesis</fullName>
    </submittedName>
</protein>
<dbReference type="SUPFAM" id="SSF53448">
    <property type="entry name" value="Nucleotide-diphospho-sugar transferases"/>
    <property type="match status" value="1"/>
</dbReference>
<gene>
    <name evidence="3" type="ORF">BJ991_000754</name>
</gene>
<reference evidence="3 4" key="1">
    <citation type="submission" date="2020-07" db="EMBL/GenBank/DDBJ databases">
        <title>Sequencing the genomes of 1000 actinobacteria strains.</title>
        <authorList>
            <person name="Klenk H.-P."/>
        </authorList>
    </citation>
    <scope>NUCLEOTIDE SEQUENCE [LARGE SCALE GENOMIC DNA]</scope>
    <source>
        <strain evidence="3 4">DSM 24662</strain>
    </source>
</reference>
<sequence>MSAPEVSVIVPAYNATATLGDQLAALLAQPADHEIEVLVCDNGSTDDTARLVRRWAEHDERVRLVDASARRGPAAARNIGAAAARGRVLLFCDADDIVGDGWLGRMASALFDDVEVAAGTLEGRSLNSANRYSVSWEVSGDIRLGFWPRFRATASSNLGVRKDVFDEADGFDELLLTCEDLDFCWRVQLAGHPLVFLTDAVVHSRQRDGLRAVFRQARSYAAGTRALRHKYSAIAAADADPPAAPAPALCEDGAAVKDAGDAASGPSRLLARAGRVFTRTGQANVAWRLGEALGQRFGRIDPRIRPLPVSLLERHLAGGRQ</sequence>
<keyword evidence="4" id="KW-1185">Reference proteome</keyword>
<dbReference type="AlphaFoldDB" id="A0A7Y9KIK9"/>
<dbReference type="Pfam" id="PF13632">
    <property type="entry name" value="Glyco_trans_2_3"/>
    <property type="match status" value="1"/>
</dbReference>
<dbReference type="RefSeq" id="WP_179487579.1">
    <property type="nucleotide sequence ID" value="NZ_JACCBV010000001.1"/>
</dbReference>
<feature type="domain" description="Glycosyltransferase 2-like" evidence="1">
    <location>
        <begin position="7"/>
        <end position="137"/>
    </location>
</feature>
<dbReference type="InterPro" id="IPR001173">
    <property type="entry name" value="Glyco_trans_2-like"/>
</dbReference>
<comment type="caution">
    <text evidence="3">The sequence shown here is derived from an EMBL/GenBank/DDBJ whole genome shotgun (WGS) entry which is preliminary data.</text>
</comment>
<dbReference type="GO" id="GO:0016740">
    <property type="term" value="F:transferase activity"/>
    <property type="evidence" value="ECO:0007669"/>
    <property type="project" value="UniProtKB-KW"/>
</dbReference>
<dbReference type="PANTHER" id="PTHR43685:SF12">
    <property type="entry name" value="GLYCOSYL TRANSFERASE FAMILY 2"/>
    <property type="match status" value="1"/>
</dbReference>
<dbReference type="EMBL" id="JACCBV010000001">
    <property type="protein sequence ID" value="NYE18726.1"/>
    <property type="molecule type" value="Genomic_DNA"/>
</dbReference>
<keyword evidence="3" id="KW-0808">Transferase</keyword>
<organism evidence="3 4">
    <name type="scientific">Microbacterium immunditiarum</name>
    <dbReference type="NCBI Taxonomy" id="337480"/>
    <lineage>
        <taxon>Bacteria</taxon>
        <taxon>Bacillati</taxon>
        <taxon>Actinomycetota</taxon>
        <taxon>Actinomycetes</taxon>
        <taxon>Micrococcales</taxon>
        <taxon>Microbacteriaceae</taxon>
        <taxon>Microbacterium</taxon>
    </lineage>
</organism>
<proteinExistence type="predicted"/>
<evidence type="ECO:0000259" key="1">
    <source>
        <dbReference type="Pfam" id="PF00535"/>
    </source>
</evidence>
<dbReference type="InterPro" id="IPR029044">
    <property type="entry name" value="Nucleotide-diphossugar_trans"/>
</dbReference>
<evidence type="ECO:0000259" key="2">
    <source>
        <dbReference type="Pfam" id="PF13632"/>
    </source>
</evidence>
<evidence type="ECO:0000313" key="4">
    <source>
        <dbReference type="Proteomes" id="UP000576969"/>
    </source>
</evidence>
<evidence type="ECO:0000313" key="3">
    <source>
        <dbReference type="EMBL" id="NYE18726.1"/>
    </source>
</evidence>
<dbReference type="Gene3D" id="3.90.550.10">
    <property type="entry name" value="Spore Coat Polysaccharide Biosynthesis Protein SpsA, Chain A"/>
    <property type="match status" value="1"/>
</dbReference>
<dbReference type="InterPro" id="IPR050834">
    <property type="entry name" value="Glycosyltransf_2"/>
</dbReference>
<dbReference type="Proteomes" id="UP000576969">
    <property type="component" value="Unassembled WGS sequence"/>
</dbReference>
<dbReference type="Pfam" id="PF00535">
    <property type="entry name" value="Glycos_transf_2"/>
    <property type="match status" value="1"/>
</dbReference>